<dbReference type="InterPro" id="IPR010502">
    <property type="entry name" value="Carb-bd_dom_fam9"/>
</dbReference>
<dbReference type="SUPFAM" id="SSF49344">
    <property type="entry name" value="CBD9-like"/>
    <property type="match status" value="1"/>
</dbReference>
<sequence>DAFPFHLRTKAQNASGFHDPANLEATAYAKWAEDGLYFAVAVRDNVHKQSENAVNMWKNDSVQVTLDPLGNREAPYGVDDVEWGFALADDGRLLTNIFNSTPPNPSGEVSGQTPFKAVRDEAAGRTLYEFKIPAAHVKDLNPKLGGSIGFNIAINDADFQNGRDNFIQWTNGTADAKNTSFYDSFAFIDDDSQIPVAGVSLDSTELALKPGEEFPLSVILEPMDAANQAVTWNSDNAAVAAVDAAGKVTAAGPGTAVITVTTADGG</sequence>
<keyword evidence="3" id="KW-1185">Reference proteome</keyword>
<evidence type="ECO:0000259" key="1">
    <source>
        <dbReference type="SMART" id="SM00635"/>
    </source>
</evidence>
<dbReference type="EMBL" id="JAHZIK010002462">
    <property type="protein sequence ID" value="MBW7460788.1"/>
    <property type="molecule type" value="Genomic_DNA"/>
</dbReference>
<dbReference type="InterPro" id="IPR003343">
    <property type="entry name" value="Big_2"/>
</dbReference>
<dbReference type="Pfam" id="PF02368">
    <property type="entry name" value="Big_2"/>
    <property type="match status" value="1"/>
</dbReference>
<dbReference type="Pfam" id="PF06452">
    <property type="entry name" value="CBM9_1"/>
    <property type="match status" value="1"/>
</dbReference>
<dbReference type="Proteomes" id="UP001519887">
    <property type="component" value="Unassembled WGS sequence"/>
</dbReference>
<protein>
    <submittedName>
        <fullName evidence="2">Ig-like domain-containing protein</fullName>
    </submittedName>
</protein>
<dbReference type="InterPro" id="IPR008964">
    <property type="entry name" value="Invasin/intimin_cell_adhesion"/>
</dbReference>
<name>A0ABS7CIR7_9BACL</name>
<comment type="caution">
    <text evidence="2">The sequence shown here is derived from an EMBL/GenBank/DDBJ whole genome shotgun (WGS) entry which is preliminary data.</text>
</comment>
<evidence type="ECO:0000313" key="3">
    <source>
        <dbReference type="Proteomes" id="UP001519887"/>
    </source>
</evidence>
<gene>
    <name evidence="2" type="ORF">K0U00_42660</name>
</gene>
<accession>A0ABS7CIR7</accession>
<feature type="domain" description="BIG2" evidence="1">
    <location>
        <begin position="195"/>
        <end position="265"/>
    </location>
</feature>
<dbReference type="Gene3D" id="2.60.40.1190">
    <property type="match status" value="1"/>
</dbReference>
<organism evidence="2 3">
    <name type="scientific">Paenibacillus sepulcri</name>
    <dbReference type="NCBI Taxonomy" id="359917"/>
    <lineage>
        <taxon>Bacteria</taxon>
        <taxon>Bacillati</taxon>
        <taxon>Bacillota</taxon>
        <taxon>Bacilli</taxon>
        <taxon>Bacillales</taxon>
        <taxon>Paenibacillaceae</taxon>
        <taxon>Paenibacillus</taxon>
    </lineage>
</organism>
<dbReference type="Gene3D" id="2.60.40.1080">
    <property type="match status" value="1"/>
</dbReference>
<evidence type="ECO:0000313" key="2">
    <source>
        <dbReference type="EMBL" id="MBW7460788.1"/>
    </source>
</evidence>
<proteinExistence type="predicted"/>
<feature type="non-terminal residue" evidence="2">
    <location>
        <position position="1"/>
    </location>
</feature>
<dbReference type="SUPFAM" id="SSF49373">
    <property type="entry name" value="Invasin/intimin cell-adhesion fragments"/>
    <property type="match status" value="1"/>
</dbReference>
<dbReference type="SMART" id="SM00635">
    <property type="entry name" value="BID_2"/>
    <property type="match status" value="1"/>
</dbReference>
<feature type="non-terminal residue" evidence="2">
    <location>
        <position position="266"/>
    </location>
</feature>
<reference evidence="2 3" key="1">
    <citation type="submission" date="2021-07" db="EMBL/GenBank/DDBJ databases">
        <title>Paenibacillus radiodurans sp. nov., isolated from the southeastern edge of Tengger Desert.</title>
        <authorList>
            <person name="Zhang G."/>
        </authorList>
    </citation>
    <scope>NUCLEOTIDE SEQUENCE [LARGE SCALE GENOMIC DNA]</scope>
    <source>
        <strain evidence="2 3">CCM 7311</strain>
    </source>
</reference>